<protein>
    <submittedName>
        <fullName evidence="1">Uncharacterized protein</fullName>
    </submittedName>
</protein>
<dbReference type="Proteomes" id="UP000050465">
    <property type="component" value="Unassembled WGS sequence"/>
</dbReference>
<evidence type="ECO:0000313" key="2">
    <source>
        <dbReference type="Proteomes" id="UP000050465"/>
    </source>
</evidence>
<proteinExistence type="predicted"/>
<sequence>MEEASPTRGRYYPSGPILACLRANQLYQSSGIACVKTYPDGRVEKNRVRLLCLHLPKALDHNL</sequence>
<comment type="caution">
    <text evidence="1">The sequence shown here is derived from an EMBL/GenBank/DDBJ whole genome shotgun (WGS) entry which is preliminary data.</text>
</comment>
<dbReference type="AlphaFoldDB" id="A0A0P7ZDT5"/>
<accession>A0A0P7ZDT5</accession>
<evidence type="ECO:0000313" key="1">
    <source>
        <dbReference type="EMBL" id="KPQ32809.1"/>
    </source>
</evidence>
<dbReference type="EMBL" id="LJZR01000045">
    <property type="protein sequence ID" value="KPQ32809.1"/>
    <property type="molecule type" value="Genomic_DNA"/>
</dbReference>
<reference evidence="1 2" key="1">
    <citation type="submission" date="2015-09" db="EMBL/GenBank/DDBJ databases">
        <title>Identification and resolution of microdiversity through metagenomic sequencing of parallel consortia.</title>
        <authorList>
            <person name="Nelson W.C."/>
            <person name="Romine M.F."/>
            <person name="Lindemann S.R."/>
        </authorList>
    </citation>
    <scope>NUCLEOTIDE SEQUENCE [LARGE SCALE GENOMIC DNA]</scope>
    <source>
        <strain evidence="1">Ana</strain>
    </source>
</reference>
<name>A0A0P7ZDT5_9CYAN</name>
<gene>
    <name evidence="1" type="ORF">HLUCCA11_20440</name>
</gene>
<organism evidence="1 2">
    <name type="scientific">Phormidesmis priestleyi Ana</name>
    <dbReference type="NCBI Taxonomy" id="1666911"/>
    <lineage>
        <taxon>Bacteria</taxon>
        <taxon>Bacillati</taxon>
        <taxon>Cyanobacteriota</taxon>
        <taxon>Cyanophyceae</taxon>
        <taxon>Leptolyngbyales</taxon>
        <taxon>Leptolyngbyaceae</taxon>
        <taxon>Phormidesmis</taxon>
    </lineage>
</organism>